<gene>
    <name evidence="5" type="ORF">S03H2_62895</name>
</gene>
<comment type="caution">
    <text evidence="5">The sequence shown here is derived from an EMBL/GenBank/DDBJ whole genome shotgun (WGS) entry which is preliminary data.</text>
</comment>
<evidence type="ECO:0000259" key="4">
    <source>
        <dbReference type="Pfam" id="PF00676"/>
    </source>
</evidence>
<feature type="non-terminal residue" evidence="5">
    <location>
        <position position="1"/>
    </location>
</feature>
<name>X1IDT0_9ZZZZ</name>
<evidence type="ECO:0000256" key="1">
    <source>
        <dbReference type="ARBA" id="ARBA00001964"/>
    </source>
</evidence>
<comment type="cofactor">
    <cofactor evidence="1">
        <name>thiamine diphosphate</name>
        <dbReference type="ChEBI" id="CHEBI:58937"/>
    </cofactor>
</comment>
<keyword evidence="3" id="KW-0786">Thiamine pyrophosphate</keyword>
<reference evidence="5" key="1">
    <citation type="journal article" date="2014" name="Front. Microbiol.">
        <title>High frequency of phylogenetically diverse reductive dehalogenase-homologous genes in deep subseafloor sedimentary metagenomes.</title>
        <authorList>
            <person name="Kawai M."/>
            <person name="Futagami T."/>
            <person name="Toyoda A."/>
            <person name="Takaki Y."/>
            <person name="Nishi S."/>
            <person name="Hori S."/>
            <person name="Arai W."/>
            <person name="Tsubouchi T."/>
            <person name="Morono Y."/>
            <person name="Uchiyama I."/>
            <person name="Ito T."/>
            <person name="Fujiyama A."/>
            <person name="Inagaki F."/>
            <person name="Takami H."/>
        </authorList>
    </citation>
    <scope>NUCLEOTIDE SEQUENCE</scope>
    <source>
        <strain evidence="5">Expedition CK06-06</strain>
    </source>
</reference>
<dbReference type="InterPro" id="IPR001017">
    <property type="entry name" value="DH_E1"/>
</dbReference>
<evidence type="ECO:0000313" key="5">
    <source>
        <dbReference type="EMBL" id="GAH80546.1"/>
    </source>
</evidence>
<keyword evidence="2" id="KW-0560">Oxidoreductase</keyword>
<protein>
    <recommendedName>
        <fullName evidence="4">Dehydrogenase E1 component domain-containing protein</fullName>
    </recommendedName>
</protein>
<evidence type="ECO:0000256" key="3">
    <source>
        <dbReference type="ARBA" id="ARBA00023052"/>
    </source>
</evidence>
<dbReference type="InterPro" id="IPR050642">
    <property type="entry name" value="PDH_E1_Alpha_Subunit"/>
</dbReference>
<dbReference type="Pfam" id="PF00676">
    <property type="entry name" value="E1_dh"/>
    <property type="match status" value="1"/>
</dbReference>
<feature type="domain" description="Dehydrogenase E1 component" evidence="4">
    <location>
        <begin position="1"/>
        <end position="73"/>
    </location>
</feature>
<evidence type="ECO:0000256" key="2">
    <source>
        <dbReference type="ARBA" id="ARBA00023002"/>
    </source>
</evidence>
<dbReference type="PANTHER" id="PTHR11516:SF60">
    <property type="entry name" value="PYRUVATE DEHYDROGENASE E1 COMPONENT SUBUNIT ALPHA"/>
    <property type="match status" value="1"/>
</dbReference>
<sequence>YRHSTHFVGDIDVREKKEIEYWKARDPIKRIEDRMLKENVITKDKIQSYRNRIQKMVDEAVDFARKSPMPDPKVALEDVFVD</sequence>
<dbReference type="InterPro" id="IPR029061">
    <property type="entry name" value="THDP-binding"/>
</dbReference>
<dbReference type="SUPFAM" id="SSF52518">
    <property type="entry name" value="Thiamin diphosphate-binding fold (THDP-binding)"/>
    <property type="match status" value="1"/>
</dbReference>
<dbReference type="GO" id="GO:0006086">
    <property type="term" value="P:pyruvate decarboxylation to acetyl-CoA"/>
    <property type="evidence" value="ECO:0007669"/>
    <property type="project" value="TreeGrafter"/>
</dbReference>
<organism evidence="5">
    <name type="scientific">marine sediment metagenome</name>
    <dbReference type="NCBI Taxonomy" id="412755"/>
    <lineage>
        <taxon>unclassified sequences</taxon>
        <taxon>metagenomes</taxon>
        <taxon>ecological metagenomes</taxon>
    </lineage>
</organism>
<proteinExistence type="predicted"/>
<dbReference type="EMBL" id="BARU01040707">
    <property type="protein sequence ID" value="GAH80546.1"/>
    <property type="molecule type" value="Genomic_DNA"/>
</dbReference>
<dbReference type="Gene3D" id="3.40.50.970">
    <property type="match status" value="1"/>
</dbReference>
<dbReference type="PANTHER" id="PTHR11516">
    <property type="entry name" value="PYRUVATE DEHYDROGENASE E1 COMPONENT, ALPHA SUBUNIT BACTERIAL AND ORGANELLAR"/>
    <property type="match status" value="1"/>
</dbReference>
<dbReference type="GO" id="GO:0004739">
    <property type="term" value="F:pyruvate dehydrogenase (acetyl-transferring) activity"/>
    <property type="evidence" value="ECO:0007669"/>
    <property type="project" value="TreeGrafter"/>
</dbReference>
<accession>X1IDT0</accession>
<dbReference type="AlphaFoldDB" id="X1IDT0"/>